<dbReference type="RefSeq" id="WP_288198219.1">
    <property type="nucleotide sequence ID" value="NZ_LT608334.1"/>
</dbReference>
<dbReference type="Gene3D" id="3.10.129.10">
    <property type="entry name" value="Hotdog Thioesterase"/>
    <property type="match status" value="1"/>
</dbReference>
<accession>A0A212LME2</accession>
<dbReference type="FunFam" id="3.10.129.10:FF:000004">
    <property type="entry name" value="Tol-pal system-associated acyl-CoA thioesterase"/>
    <property type="match status" value="1"/>
</dbReference>
<dbReference type="PIRSF" id="PIRSF003230">
    <property type="entry name" value="YbgC"/>
    <property type="match status" value="1"/>
</dbReference>
<dbReference type="EMBL" id="FMJD01000013">
    <property type="protein sequence ID" value="SCM78716.1"/>
    <property type="molecule type" value="Genomic_DNA"/>
</dbReference>
<dbReference type="AlphaFoldDB" id="A0A212LME2"/>
<evidence type="ECO:0000256" key="2">
    <source>
        <dbReference type="ARBA" id="ARBA00022801"/>
    </source>
</evidence>
<protein>
    <submittedName>
        <fullName evidence="3">Acyl-CoA thioesterase</fullName>
    </submittedName>
</protein>
<evidence type="ECO:0000313" key="3">
    <source>
        <dbReference type="EMBL" id="SCM78716.1"/>
    </source>
</evidence>
<sequence>MTVHRLAVRVYFEDTDAGGILYHGSHMRFFERGRTEFLRDLGISQSATADRTNPDALLFVVRRFAIEYKKPGFLDDLLTVETAIASISGPRFTVAQRLLRGDDLIAAAEVEVVATGGNGRPRRLPPAMAALIEDAHRNS</sequence>
<proteinExistence type="inferred from homology"/>
<dbReference type="InterPro" id="IPR029069">
    <property type="entry name" value="HotDog_dom_sf"/>
</dbReference>
<dbReference type="InterPro" id="IPR006684">
    <property type="entry name" value="YbgC/YbaW"/>
</dbReference>
<dbReference type="SUPFAM" id="SSF54637">
    <property type="entry name" value="Thioesterase/thiol ester dehydrase-isomerase"/>
    <property type="match status" value="1"/>
</dbReference>
<reference evidence="3" key="1">
    <citation type="submission" date="2016-08" db="EMBL/GenBank/DDBJ databases">
        <authorList>
            <person name="Seilhamer J.J."/>
        </authorList>
    </citation>
    <scope>NUCLEOTIDE SEQUENCE</scope>
    <source>
        <strain evidence="3">86</strain>
    </source>
</reference>
<dbReference type="CDD" id="cd00586">
    <property type="entry name" value="4HBT"/>
    <property type="match status" value="1"/>
</dbReference>
<comment type="similarity">
    <text evidence="1">Belongs to the 4-hydroxybenzoyl-CoA thioesterase family.</text>
</comment>
<evidence type="ECO:0000256" key="1">
    <source>
        <dbReference type="ARBA" id="ARBA00005953"/>
    </source>
</evidence>
<gene>
    <name evidence="3" type="primary">ybgC</name>
    <name evidence="3" type="ORF">KL86PLE_90044</name>
</gene>
<dbReference type="GO" id="GO:0047617">
    <property type="term" value="F:fatty acyl-CoA hydrolase activity"/>
    <property type="evidence" value="ECO:0007669"/>
    <property type="project" value="TreeGrafter"/>
</dbReference>
<dbReference type="Pfam" id="PF13279">
    <property type="entry name" value="4HBT_2"/>
    <property type="match status" value="1"/>
</dbReference>
<dbReference type="PANTHER" id="PTHR31793:SF37">
    <property type="entry name" value="ACYL-COA THIOESTER HYDROLASE YBGC"/>
    <property type="match status" value="1"/>
</dbReference>
<keyword evidence="2" id="KW-0378">Hydrolase</keyword>
<organism evidence="3">
    <name type="scientific">uncultured Pleomorphomonas sp</name>
    <dbReference type="NCBI Taxonomy" id="442121"/>
    <lineage>
        <taxon>Bacteria</taxon>
        <taxon>Pseudomonadati</taxon>
        <taxon>Pseudomonadota</taxon>
        <taxon>Alphaproteobacteria</taxon>
        <taxon>Hyphomicrobiales</taxon>
        <taxon>Pleomorphomonadaceae</taxon>
        <taxon>Pleomorphomonas</taxon>
        <taxon>environmental samples</taxon>
    </lineage>
</organism>
<dbReference type="InterPro" id="IPR050563">
    <property type="entry name" value="4-hydroxybenzoyl-CoA_TE"/>
</dbReference>
<dbReference type="NCBIfam" id="TIGR00051">
    <property type="entry name" value="YbgC/FadM family acyl-CoA thioesterase"/>
    <property type="match status" value="1"/>
</dbReference>
<name>A0A212LME2_9HYPH</name>
<dbReference type="PANTHER" id="PTHR31793">
    <property type="entry name" value="4-HYDROXYBENZOYL-COA THIOESTERASE FAMILY MEMBER"/>
    <property type="match status" value="1"/>
</dbReference>